<dbReference type="Proteomes" id="UP000026960">
    <property type="component" value="Chromosome 2"/>
</dbReference>
<sequence>MDEGHQGAIAARDNTRERKRGKSGNFLPRFSTVGPQMSPSTGDLRRLFECLPILGALIEDTSGNGGSDRGHMSLWRNRLIMLLYGDTEGGLPGGDGAD</sequence>
<dbReference type="EnsemblPlants" id="OBART02G15110.1">
    <property type="protein sequence ID" value="OBART02G15110.1"/>
    <property type="gene ID" value="OBART02G15110"/>
</dbReference>
<keyword evidence="3" id="KW-1185">Reference proteome</keyword>
<feature type="region of interest" description="Disordered" evidence="1">
    <location>
        <begin position="1"/>
        <end position="39"/>
    </location>
</feature>
<name>A0A0D3F4M8_9ORYZ</name>
<dbReference type="Gramene" id="OBART02G15110.1">
    <property type="protein sequence ID" value="OBART02G15110.1"/>
    <property type="gene ID" value="OBART02G15110"/>
</dbReference>
<dbReference type="AlphaFoldDB" id="A0A0D3F4M8"/>
<evidence type="ECO:0000256" key="1">
    <source>
        <dbReference type="SAM" id="MobiDB-lite"/>
    </source>
</evidence>
<dbReference type="PaxDb" id="65489-OBART02G15110.1"/>
<evidence type="ECO:0000313" key="3">
    <source>
        <dbReference type="Proteomes" id="UP000026960"/>
    </source>
</evidence>
<dbReference type="HOGENOM" id="CLU_2336967_0_0_1"/>
<organism evidence="2">
    <name type="scientific">Oryza barthii</name>
    <dbReference type="NCBI Taxonomy" id="65489"/>
    <lineage>
        <taxon>Eukaryota</taxon>
        <taxon>Viridiplantae</taxon>
        <taxon>Streptophyta</taxon>
        <taxon>Embryophyta</taxon>
        <taxon>Tracheophyta</taxon>
        <taxon>Spermatophyta</taxon>
        <taxon>Magnoliopsida</taxon>
        <taxon>Liliopsida</taxon>
        <taxon>Poales</taxon>
        <taxon>Poaceae</taxon>
        <taxon>BOP clade</taxon>
        <taxon>Oryzoideae</taxon>
        <taxon>Oryzeae</taxon>
        <taxon>Oryzinae</taxon>
        <taxon>Oryza</taxon>
    </lineage>
</organism>
<reference evidence="2" key="2">
    <citation type="submission" date="2015-03" db="UniProtKB">
        <authorList>
            <consortium name="EnsemblPlants"/>
        </authorList>
    </citation>
    <scope>IDENTIFICATION</scope>
</reference>
<evidence type="ECO:0000313" key="2">
    <source>
        <dbReference type="EnsemblPlants" id="OBART02G15110.1"/>
    </source>
</evidence>
<proteinExistence type="predicted"/>
<protein>
    <submittedName>
        <fullName evidence="2">Uncharacterized protein</fullName>
    </submittedName>
</protein>
<reference evidence="2" key="1">
    <citation type="journal article" date="2009" name="Rice">
        <title>De Novo Next Generation Sequencing of Plant Genomes.</title>
        <authorList>
            <person name="Rounsley S."/>
            <person name="Marri P.R."/>
            <person name="Yu Y."/>
            <person name="He R."/>
            <person name="Sisneros N."/>
            <person name="Goicoechea J.L."/>
            <person name="Lee S.J."/>
            <person name="Angelova A."/>
            <person name="Kudrna D."/>
            <person name="Luo M."/>
            <person name="Affourtit J."/>
            <person name="Desany B."/>
            <person name="Knight J."/>
            <person name="Niazi F."/>
            <person name="Egholm M."/>
            <person name="Wing R.A."/>
        </authorList>
    </citation>
    <scope>NUCLEOTIDE SEQUENCE [LARGE SCALE GENOMIC DNA]</scope>
    <source>
        <strain evidence="2">cv. IRGC 105608</strain>
    </source>
</reference>
<accession>A0A0D3F4M8</accession>